<evidence type="ECO:0000313" key="7">
    <source>
        <dbReference type="EMBL" id="OBJ46022.1"/>
    </source>
</evidence>
<evidence type="ECO:0000313" key="8">
    <source>
        <dbReference type="Proteomes" id="UP000093898"/>
    </source>
</evidence>
<dbReference type="OrthoDB" id="3214072at2"/>
<dbReference type="SUPFAM" id="SSF48498">
    <property type="entry name" value="Tetracyclin repressor-like, C-terminal domain"/>
    <property type="match status" value="1"/>
</dbReference>
<dbReference type="Pfam" id="PF02909">
    <property type="entry name" value="TetR_C_1"/>
    <property type="match status" value="1"/>
</dbReference>
<dbReference type="Proteomes" id="UP000093898">
    <property type="component" value="Unassembled WGS sequence"/>
</dbReference>
<dbReference type="PANTHER" id="PTHR30055">
    <property type="entry name" value="HTH-TYPE TRANSCRIPTIONAL REGULATOR RUTR"/>
    <property type="match status" value="1"/>
</dbReference>
<dbReference type="GO" id="GO:0003700">
    <property type="term" value="F:DNA-binding transcription factor activity"/>
    <property type="evidence" value="ECO:0007669"/>
    <property type="project" value="TreeGrafter"/>
</dbReference>
<accession>A0A1A3HCM4</accession>
<evidence type="ECO:0000256" key="5">
    <source>
        <dbReference type="PROSITE-ProRule" id="PRU00335"/>
    </source>
</evidence>
<keyword evidence="2" id="KW-0805">Transcription regulation</keyword>
<dbReference type="PRINTS" id="PR00455">
    <property type="entry name" value="HTHTETR"/>
</dbReference>
<dbReference type="STRING" id="56689.GCA_001291445_02898"/>
<dbReference type="InterPro" id="IPR004111">
    <property type="entry name" value="Repressor_TetR_C"/>
</dbReference>
<keyword evidence="3 5" id="KW-0238">DNA-binding</keyword>
<evidence type="ECO:0000256" key="4">
    <source>
        <dbReference type="ARBA" id="ARBA00023163"/>
    </source>
</evidence>
<comment type="caution">
    <text evidence="7">The sequence shown here is derived from an EMBL/GenBank/DDBJ whole genome shotgun (WGS) entry which is preliminary data.</text>
</comment>
<dbReference type="GO" id="GO:0045892">
    <property type="term" value="P:negative regulation of DNA-templated transcription"/>
    <property type="evidence" value="ECO:0007669"/>
    <property type="project" value="InterPro"/>
</dbReference>
<dbReference type="EMBL" id="LZLC01000027">
    <property type="protein sequence ID" value="OBJ46022.1"/>
    <property type="molecule type" value="Genomic_DNA"/>
</dbReference>
<dbReference type="RefSeq" id="WP_064978878.1">
    <property type="nucleotide sequence ID" value="NZ_LZLC01000027.1"/>
</dbReference>
<dbReference type="PROSITE" id="PS01081">
    <property type="entry name" value="HTH_TETR_1"/>
    <property type="match status" value="1"/>
</dbReference>
<dbReference type="PRINTS" id="PR00400">
    <property type="entry name" value="TETREPRESSOR"/>
</dbReference>
<dbReference type="Gene3D" id="1.10.357.10">
    <property type="entry name" value="Tetracycline Repressor, domain 2"/>
    <property type="match status" value="1"/>
</dbReference>
<name>A0A1A3HCM4_MYCMU</name>
<dbReference type="PANTHER" id="PTHR30055:SF234">
    <property type="entry name" value="HTH-TYPE TRANSCRIPTIONAL REGULATOR BETI"/>
    <property type="match status" value="1"/>
</dbReference>
<dbReference type="PROSITE" id="PS50977">
    <property type="entry name" value="HTH_TETR_2"/>
    <property type="match status" value="1"/>
</dbReference>
<keyword evidence="4" id="KW-0804">Transcription</keyword>
<dbReference type="Gene3D" id="1.10.10.60">
    <property type="entry name" value="Homeodomain-like"/>
    <property type="match status" value="1"/>
</dbReference>
<evidence type="ECO:0000256" key="2">
    <source>
        <dbReference type="ARBA" id="ARBA00023015"/>
    </source>
</evidence>
<dbReference type="InterPro" id="IPR050109">
    <property type="entry name" value="HTH-type_TetR-like_transc_reg"/>
</dbReference>
<organism evidence="7 8">
    <name type="scientific">Mycolicibacterium mucogenicum</name>
    <name type="common">Mycobacterium mucogenicum</name>
    <dbReference type="NCBI Taxonomy" id="56689"/>
    <lineage>
        <taxon>Bacteria</taxon>
        <taxon>Bacillati</taxon>
        <taxon>Actinomycetota</taxon>
        <taxon>Actinomycetes</taxon>
        <taxon>Mycobacteriales</taxon>
        <taxon>Mycobacteriaceae</taxon>
        <taxon>Mycolicibacterium</taxon>
    </lineage>
</organism>
<reference evidence="7 8" key="1">
    <citation type="submission" date="2016-06" db="EMBL/GenBank/DDBJ databases">
        <authorList>
            <person name="Kjaerup R.B."/>
            <person name="Dalgaard T.S."/>
            <person name="Juul-Madsen H.R."/>
        </authorList>
    </citation>
    <scope>NUCLEOTIDE SEQUENCE [LARGE SCALE GENOMIC DNA]</scope>
    <source>
        <strain evidence="7 8">1127319.6</strain>
    </source>
</reference>
<dbReference type="InterPro" id="IPR009057">
    <property type="entry name" value="Homeodomain-like_sf"/>
</dbReference>
<keyword evidence="1" id="KW-0678">Repressor</keyword>
<sequence length="205" mass="21845">MARLDRAAVLAGAWAFIEEHGIDALTMRKLATSLGVNHGTLYWHVENKQGLTDALADDLLHGVADETGSGAQGSDRLIELAHRLRSALLSHRDGARVLAGTFVRQPNTLAFGEAAISAALAAGVPEAEAVLVAFSVQYYVMGFVIEEQAAYELARDESRDNGRGPIDATSYPNVSAGLATLRNTPRDRQFAYGLTRLVTNTGAPA</sequence>
<dbReference type="AlphaFoldDB" id="A0A1A3HCM4"/>
<feature type="DNA-binding region" description="H-T-H motif" evidence="5">
    <location>
        <begin position="26"/>
        <end position="45"/>
    </location>
</feature>
<protein>
    <submittedName>
        <fullName evidence="7">TetR family transcriptional regulator</fullName>
    </submittedName>
</protein>
<dbReference type="GO" id="GO:0000976">
    <property type="term" value="F:transcription cis-regulatory region binding"/>
    <property type="evidence" value="ECO:0007669"/>
    <property type="project" value="TreeGrafter"/>
</dbReference>
<dbReference type="InterPro" id="IPR036271">
    <property type="entry name" value="Tet_transcr_reg_TetR-rel_C_sf"/>
</dbReference>
<dbReference type="Pfam" id="PF00440">
    <property type="entry name" value="TetR_N"/>
    <property type="match status" value="1"/>
</dbReference>
<evidence type="ECO:0000256" key="1">
    <source>
        <dbReference type="ARBA" id="ARBA00022491"/>
    </source>
</evidence>
<gene>
    <name evidence="7" type="ORF">A5630_12460</name>
</gene>
<evidence type="ECO:0000256" key="3">
    <source>
        <dbReference type="ARBA" id="ARBA00023125"/>
    </source>
</evidence>
<proteinExistence type="predicted"/>
<feature type="domain" description="HTH tetR-type" evidence="6">
    <location>
        <begin position="3"/>
        <end position="63"/>
    </location>
</feature>
<dbReference type="InterPro" id="IPR001647">
    <property type="entry name" value="HTH_TetR"/>
</dbReference>
<evidence type="ECO:0000259" key="6">
    <source>
        <dbReference type="PROSITE" id="PS50977"/>
    </source>
</evidence>
<dbReference type="SUPFAM" id="SSF46689">
    <property type="entry name" value="Homeodomain-like"/>
    <property type="match status" value="1"/>
</dbReference>
<dbReference type="InterPro" id="IPR023772">
    <property type="entry name" value="DNA-bd_HTH_TetR-type_CS"/>
</dbReference>
<dbReference type="InterPro" id="IPR003012">
    <property type="entry name" value="Tet_transcr_reg_TetR"/>
</dbReference>
<dbReference type="GO" id="GO:0046677">
    <property type="term" value="P:response to antibiotic"/>
    <property type="evidence" value="ECO:0007669"/>
    <property type="project" value="InterPro"/>
</dbReference>